<dbReference type="EMBL" id="SHKW01000002">
    <property type="protein sequence ID" value="RZU35597.1"/>
    <property type="molecule type" value="Genomic_DNA"/>
</dbReference>
<evidence type="ECO:0000313" key="3">
    <source>
        <dbReference type="Proteomes" id="UP000292958"/>
    </source>
</evidence>
<feature type="transmembrane region" description="Helical" evidence="1">
    <location>
        <begin position="7"/>
        <end position="28"/>
    </location>
</feature>
<keyword evidence="1" id="KW-0812">Transmembrane</keyword>
<comment type="caution">
    <text evidence="2">The sequence shown here is derived from an EMBL/GenBank/DDBJ whole genome shotgun (WGS) entry which is preliminary data.</text>
</comment>
<feature type="transmembrane region" description="Helical" evidence="1">
    <location>
        <begin position="207"/>
        <end position="229"/>
    </location>
</feature>
<gene>
    <name evidence="2" type="ORF">BDD14_5674</name>
</gene>
<protein>
    <submittedName>
        <fullName evidence="2">Lysylphosphatidylglycerol synthase-like protein</fullName>
    </submittedName>
</protein>
<keyword evidence="1" id="KW-0472">Membrane</keyword>
<proteinExistence type="predicted"/>
<name>A0A4Q7YE47_9BACT</name>
<keyword evidence="1" id="KW-1133">Transmembrane helix</keyword>
<feature type="transmembrane region" description="Helical" evidence="1">
    <location>
        <begin position="145"/>
        <end position="162"/>
    </location>
</feature>
<keyword evidence="3" id="KW-1185">Reference proteome</keyword>
<dbReference type="Proteomes" id="UP000292958">
    <property type="component" value="Unassembled WGS sequence"/>
</dbReference>
<feature type="transmembrane region" description="Helical" evidence="1">
    <location>
        <begin position="34"/>
        <end position="52"/>
    </location>
</feature>
<reference evidence="2 3" key="1">
    <citation type="submission" date="2019-02" db="EMBL/GenBank/DDBJ databases">
        <title>Genomic Encyclopedia of Archaeal and Bacterial Type Strains, Phase II (KMG-II): from individual species to whole genera.</title>
        <authorList>
            <person name="Goeker M."/>
        </authorList>
    </citation>
    <scope>NUCLEOTIDE SEQUENCE [LARGE SCALE GENOMIC DNA]</scope>
    <source>
        <strain evidence="2 3">DSM 18101</strain>
    </source>
</reference>
<dbReference type="AlphaFoldDB" id="A0A4Q7YE47"/>
<accession>A0A4Q7YE47</accession>
<dbReference type="OrthoDB" id="9774820at2"/>
<organism evidence="2 3">
    <name type="scientific">Edaphobacter modestus</name>
    <dbReference type="NCBI Taxonomy" id="388466"/>
    <lineage>
        <taxon>Bacteria</taxon>
        <taxon>Pseudomonadati</taxon>
        <taxon>Acidobacteriota</taxon>
        <taxon>Terriglobia</taxon>
        <taxon>Terriglobales</taxon>
        <taxon>Acidobacteriaceae</taxon>
        <taxon>Edaphobacter</taxon>
    </lineage>
</organism>
<evidence type="ECO:0000313" key="2">
    <source>
        <dbReference type="EMBL" id="RZU35597.1"/>
    </source>
</evidence>
<dbReference type="RefSeq" id="WP_130423973.1">
    <property type="nucleotide sequence ID" value="NZ_SHKW01000002.1"/>
</dbReference>
<feature type="transmembrane region" description="Helical" evidence="1">
    <location>
        <begin position="119"/>
        <end position="139"/>
    </location>
</feature>
<evidence type="ECO:0000256" key="1">
    <source>
        <dbReference type="SAM" id="Phobius"/>
    </source>
</evidence>
<sequence>MRKIHLMIALAALGPFAWVIAHVGLSTMVAQLKAMRIALPIVMALSVLRLFLQSTTWSASLKGENVAVNTTKLIGVRLASQSMGYLTVLGPVISEPMKIKLLGTSSVPTITATCLDTGVYWFTSALGAISGIVCLPLIAAHGATYHWTPVILALAFAVFAITRRKPILAGVVRALGRRAPSWLARAEQCETSIRTYRLEQPALVSRMFWIGVACQLLVASEVVVVLWSLHLPIHLSAVMTIEAVTRALKLVSGWVPARVGFDEGGAVSAFAVVGFSPMLGLDLALTRRVRDLLWALMGILWLVWNTRRLSHRHAITRRHPSNVSGRGI</sequence>